<dbReference type="EMBL" id="LT671577">
    <property type="protein sequence ID" value="SHO33432.1"/>
    <property type="molecule type" value="Genomic_DNA"/>
</dbReference>
<dbReference type="InterPro" id="IPR046341">
    <property type="entry name" value="SET_dom_sf"/>
</dbReference>
<gene>
    <name evidence="1" type="ORF">BQ3484_364</name>
</gene>
<sequence>MDSILYVAPSSIPEAGMGVFVKKYCPRRLRLGFYDGYVRSSSKALTDEEHEYAIADVVDRSVIGFTKVRNLRGVAQLVNDACKPNLGQGLENLSLSRRIKKLCLILLQYTNESMDKENVLCNSELVLVTTKKIQAGEECFFSYSLFYWLDWYCRRTEDSRLISAFSLMHSLMMKQTKESTRAELVLALQNIYAMHEEELLPFRLRWRTDKTYQEREKQVEEICNRDKRLKIVL</sequence>
<protein>
    <submittedName>
        <fullName evidence="1">SET domain-containing protein-lysine N-methyltransferase</fullName>
    </submittedName>
</protein>
<dbReference type="SUPFAM" id="SSF82199">
    <property type="entry name" value="SET domain"/>
    <property type="match status" value="1"/>
</dbReference>
<proteinExistence type="predicted"/>
<dbReference type="Proteomes" id="UP000201465">
    <property type="component" value="Segment"/>
</dbReference>
<dbReference type="GO" id="GO:0008168">
    <property type="term" value="F:methyltransferase activity"/>
    <property type="evidence" value="ECO:0007669"/>
    <property type="project" value="UniProtKB-KW"/>
</dbReference>
<reference evidence="1 2" key="1">
    <citation type="submission" date="2016-11" db="EMBL/GenBank/DDBJ databases">
        <authorList>
            <consortium name="Urmite Genomes"/>
        </authorList>
    </citation>
    <scope>NUCLEOTIDE SEQUENCE [LARGE SCALE GENOMIC DNA]</scope>
    <source>
        <strain evidence="1 2">A11</strain>
    </source>
</reference>
<dbReference type="KEGG" id="vg:30523334"/>
<evidence type="ECO:0000313" key="2">
    <source>
        <dbReference type="Proteomes" id="UP000201465"/>
    </source>
</evidence>
<keyword evidence="1" id="KW-0808">Transferase</keyword>
<dbReference type="GO" id="GO:0032259">
    <property type="term" value="P:methylation"/>
    <property type="evidence" value="ECO:0007669"/>
    <property type="project" value="UniProtKB-KW"/>
</dbReference>
<accession>A0A1M7XUS9</accession>
<evidence type="ECO:0000313" key="1">
    <source>
        <dbReference type="EMBL" id="SHO33432.1"/>
    </source>
</evidence>
<keyword evidence="1" id="KW-0489">Methyltransferase</keyword>
<organism evidence="1 2">
    <name type="scientific">Cedratvirus A11</name>
    <dbReference type="NCBI Taxonomy" id="1903266"/>
    <lineage>
        <taxon>Viruses</taxon>
        <taxon>Pithoviruses</taxon>
        <taxon>Orthocedratvirinae</taxon>
        <taxon>Alphacedratvirus</taxon>
        <taxon>Alphacedratvirus aljazairmassiliense</taxon>
    </lineage>
</organism>
<dbReference type="RefSeq" id="YP_009329304.1">
    <property type="nucleotide sequence ID" value="NC_032108.1"/>
</dbReference>
<keyword evidence="2" id="KW-1185">Reference proteome</keyword>
<dbReference type="GeneID" id="30523334"/>
<dbReference type="Gene3D" id="2.170.270.10">
    <property type="entry name" value="SET domain"/>
    <property type="match status" value="1"/>
</dbReference>
<name>A0A1M7XUS9_9VIRU</name>